<organism evidence="2 3">
    <name type="scientific">Trifolium pratense</name>
    <name type="common">Red clover</name>
    <dbReference type="NCBI Taxonomy" id="57577"/>
    <lineage>
        <taxon>Eukaryota</taxon>
        <taxon>Viridiplantae</taxon>
        <taxon>Streptophyta</taxon>
        <taxon>Embryophyta</taxon>
        <taxon>Tracheophyta</taxon>
        <taxon>Spermatophyta</taxon>
        <taxon>Magnoliopsida</taxon>
        <taxon>eudicotyledons</taxon>
        <taxon>Gunneridae</taxon>
        <taxon>Pentapetalae</taxon>
        <taxon>rosids</taxon>
        <taxon>fabids</taxon>
        <taxon>Fabales</taxon>
        <taxon>Fabaceae</taxon>
        <taxon>Papilionoideae</taxon>
        <taxon>50 kb inversion clade</taxon>
        <taxon>NPAAA clade</taxon>
        <taxon>Hologalegina</taxon>
        <taxon>IRL clade</taxon>
        <taxon>Trifolieae</taxon>
        <taxon>Trifolium</taxon>
    </lineage>
</organism>
<dbReference type="InterPro" id="IPR002156">
    <property type="entry name" value="RNaseH_domain"/>
</dbReference>
<dbReference type="InterPro" id="IPR036397">
    <property type="entry name" value="RNaseH_sf"/>
</dbReference>
<reference evidence="2 3" key="1">
    <citation type="journal article" date="2014" name="Am. J. Bot.">
        <title>Genome assembly and annotation for red clover (Trifolium pratense; Fabaceae).</title>
        <authorList>
            <person name="Istvanek J."/>
            <person name="Jaros M."/>
            <person name="Krenek A."/>
            <person name="Repkova J."/>
        </authorList>
    </citation>
    <scope>NUCLEOTIDE SEQUENCE [LARGE SCALE GENOMIC DNA]</scope>
    <source>
        <strain evidence="3">cv. Tatra</strain>
        <tissue evidence="2">Young leaves</tissue>
    </source>
</reference>
<dbReference type="InterPro" id="IPR052929">
    <property type="entry name" value="RNase_H-like_EbsB-rel"/>
</dbReference>
<name>A0A2K3MEP5_TRIPR</name>
<accession>A0A2K3MEP5</accession>
<evidence type="ECO:0000313" key="3">
    <source>
        <dbReference type="Proteomes" id="UP000236291"/>
    </source>
</evidence>
<protein>
    <submittedName>
        <fullName evidence="2">Cytochrome p450</fullName>
    </submittedName>
</protein>
<feature type="non-terminal residue" evidence="2">
    <location>
        <position position="228"/>
    </location>
</feature>
<dbReference type="Pfam" id="PF13456">
    <property type="entry name" value="RVT_3"/>
    <property type="match status" value="1"/>
</dbReference>
<gene>
    <name evidence="2" type="ORF">L195_g045378</name>
</gene>
<dbReference type="CDD" id="cd06222">
    <property type="entry name" value="RNase_H_like"/>
    <property type="match status" value="1"/>
</dbReference>
<dbReference type="PANTHER" id="PTHR47074:SF54">
    <property type="entry name" value="RNASE H TYPE-1 DOMAIN-CONTAINING PROTEIN"/>
    <property type="match status" value="1"/>
</dbReference>
<dbReference type="AlphaFoldDB" id="A0A2K3MEP5"/>
<dbReference type="Proteomes" id="UP000236291">
    <property type="component" value="Unassembled WGS sequence"/>
</dbReference>
<dbReference type="SUPFAM" id="SSF53098">
    <property type="entry name" value="Ribonuclease H-like"/>
    <property type="match status" value="1"/>
</dbReference>
<dbReference type="PANTHER" id="PTHR47074">
    <property type="entry name" value="BNAC02G40300D PROTEIN"/>
    <property type="match status" value="1"/>
</dbReference>
<sequence length="228" mass="26026">MIGIWHVLFDCAASKQCWVAAGLSKVIERRMERFSEAKALMHDICTNEEREVAGWNEWFFAQRFNQHTARYEQIQQHEVWQPPVVGWLKCNVDAGFHDRGQTTNRGWCVRDNTGQFVCAGTAWDIGSHSIIEAEAMAMLEAMKAAIHLHMERVSFESDSLIVVKAVHAKHSGSSEFNLLIDNIKNLLVLNPKFEVKFVKRQANSVAHLLAKAANSWTRRCLFYVIPPC</sequence>
<dbReference type="InterPro" id="IPR044730">
    <property type="entry name" value="RNase_H-like_dom_plant"/>
</dbReference>
<dbReference type="EMBL" id="ASHM01059213">
    <property type="protein sequence ID" value="PNX89260.1"/>
    <property type="molecule type" value="Genomic_DNA"/>
</dbReference>
<dbReference type="Gene3D" id="3.30.420.10">
    <property type="entry name" value="Ribonuclease H-like superfamily/Ribonuclease H"/>
    <property type="match status" value="1"/>
</dbReference>
<evidence type="ECO:0000259" key="1">
    <source>
        <dbReference type="Pfam" id="PF13456"/>
    </source>
</evidence>
<reference evidence="2 3" key="2">
    <citation type="journal article" date="2017" name="Front. Plant Sci.">
        <title>Gene Classification and Mining of Molecular Markers Useful in Red Clover (Trifolium pratense) Breeding.</title>
        <authorList>
            <person name="Istvanek J."/>
            <person name="Dluhosova J."/>
            <person name="Dluhos P."/>
            <person name="Patkova L."/>
            <person name="Nedelnik J."/>
            <person name="Repkova J."/>
        </authorList>
    </citation>
    <scope>NUCLEOTIDE SEQUENCE [LARGE SCALE GENOMIC DNA]</scope>
    <source>
        <strain evidence="3">cv. Tatra</strain>
        <tissue evidence="2">Young leaves</tissue>
    </source>
</reference>
<dbReference type="GO" id="GO:0003676">
    <property type="term" value="F:nucleic acid binding"/>
    <property type="evidence" value="ECO:0007669"/>
    <property type="project" value="InterPro"/>
</dbReference>
<proteinExistence type="predicted"/>
<comment type="caution">
    <text evidence="2">The sequence shown here is derived from an EMBL/GenBank/DDBJ whole genome shotgun (WGS) entry which is preliminary data.</text>
</comment>
<dbReference type="STRING" id="57577.A0A2K3MEP5"/>
<evidence type="ECO:0000313" key="2">
    <source>
        <dbReference type="EMBL" id="PNX89260.1"/>
    </source>
</evidence>
<feature type="domain" description="RNase H type-1" evidence="1">
    <location>
        <begin position="91"/>
        <end position="213"/>
    </location>
</feature>
<dbReference type="GO" id="GO:0004523">
    <property type="term" value="F:RNA-DNA hybrid ribonuclease activity"/>
    <property type="evidence" value="ECO:0007669"/>
    <property type="project" value="InterPro"/>
</dbReference>
<dbReference type="InterPro" id="IPR012337">
    <property type="entry name" value="RNaseH-like_sf"/>
</dbReference>